<dbReference type="InterPro" id="IPR016163">
    <property type="entry name" value="Ald_DH_C"/>
</dbReference>
<dbReference type="CDD" id="cd07103">
    <property type="entry name" value="ALDH_F5_SSADH_GabD"/>
    <property type="match status" value="1"/>
</dbReference>
<proteinExistence type="inferred from homology"/>
<dbReference type="PANTHER" id="PTHR43353:SF5">
    <property type="entry name" value="SUCCINATE-SEMIALDEHYDE DEHYDROGENASE, MITOCHONDRIAL"/>
    <property type="match status" value="1"/>
</dbReference>
<dbReference type="EC" id="1.2.1.-" evidence="6"/>
<evidence type="ECO:0000313" key="6">
    <source>
        <dbReference type="EMBL" id="CAE6844977.1"/>
    </source>
</evidence>
<name>A0ABM8T0K2_9BURK</name>
<evidence type="ECO:0000256" key="1">
    <source>
        <dbReference type="ARBA" id="ARBA00009986"/>
    </source>
</evidence>
<evidence type="ECO:0000256" key="4">
    <source>
        <dbReference type="RuleBase" id="RU003345"/>
    </source>
</evidence>
<accession>A0ABM8T0K2</accession>
<dbReference type="PANTHER" id="PTHR43353">
    <property type="entry name" value="SUCCINATE-SEMIALDEHYDE DEHYDROGENASE, MITOCHONDRIAL"/>
    <property type="match status" value="1"/>
</dbReference>
<keyword evidence="7" id="KW-1185">Reference proteome</keyword>
<keyword evidence="2 4" id="KW-0560">Oxidoreductase</keyword>
<dbReference type="PROSITE" id="PS00070">
    <property type="entry name" value="ALDEHYDE_DEHYDR_CYS"/>
    <property type="match status" value="1"/>
</dbReference>
<dbReference type="InterPro" id="IPR015590">
    <property type="entry name" value="Aldehyde_DH_dom"/>
</dbReference>
<dbReference type="NCBIfam" id="TIGR01780">
    <property type="entry name" value="SSADH"/>
    <property type="match status" value="1"/>
</dbReference>
<evidence type="ECO:0000259" key="5">
    <source>
        <dbReference type="Pfam" id="PF00171"/>
    </source>
</evidence>
<dbReference type="Gene3D" id="3.40.605.10">
    <property type="entry name" value="Aldehyde Dehydrogenase, Chain A, domain 1"/>
    <property type="match status" value="1"/>
</dbReference>
<dbReference type="SUPFAM" id="SSF53720">
    <property type="entry name" value="ALDH-like"/>
    <property type="match status" value="1"/>
</dbReference>
<gene>
    <name evidence="6" type="primary">davD_5</name>
    <name evidence="6" type="ORF">R69658_06898</name>
</gene>
<dbReference type="InterPro" id="IPR010102">
    <property type="entry name" value="Succ_semiAld_DH"/>
</dbReference>
<dbReference type="PROSITE" id="PS00687">
    <property type="entry name" value="ALDEHYDE_DEHYDR_GLU"/>
    <property type="match status" value="1"/>
</dbReference>
<protein>
    <submittedName>
        <fullName evidence="6">Glutarate-semialdehyde dehydrogenase</fullName>
        <ecNumber evidence="6">1.2.1.-</ecNumber>
    </submittedName>
</protein>
<dbReference type="EMBL" id="CAJNAU010000107">
    <property type="protein sequence ID" value="CAE6844977.1"/>
    <property type="molecule type" value="Genomic_DNA"/>
</dbReference>
<evidence type="ECO:0000256" key="3">
    <source>
        <dbReference type="PROSITE-ProRule" id="PRU10007"/>
    </source>
</evidence>
<dbReference type="GO" id="GO:0016491">
    <property type="term" value="F:oxidoreductase activity"/>
    <property type="evidence" value="ECO:0007669"/>
    <property type="project" value="UniProtKB-KW"/>
</dbReference>
<evidence type="ECO:0000313" key="7">
    <source>
        <dbReference type="Proteomes" id="UP000674425"/>
    </source>
</evidence>
<feature type="active site" evidence="3">
    <location>
        <position position="211"/>
    </location>
</feature>
<comment type="similarity">
    <text evidence="1 4">Belongs to the aldehyde dehydrogenase family.</text>
</comment>
<dbReference type="InterPro" id="IPR016160">
    <property type="entry name" value="Ald_DH_CS_CYS"/>
</dbReference>
<evidence type="ECO:0000256" key="2">
    <source>
        <dbReference type="ARBA" id="ARBA00023002"/>
    </source>
</evidence>
<dbReference type="Pfam" id="PF00171">
    <property type="entry name" value="Aldedh"/>
    <property type="match status" value="1"/>
</dbReference>
<comment type="caution">
    <text evidence="6">The sequence shown here is derived from an EMBL/GenBank/DDBJ whole genome shotgun (WGS) entry which is preliminary data.</text>
</comment>
<reference evidence="6 7" key="1">
    <citation type="submission" date="2021-02" db="EMBL/GenBank/DDBJ databases">
        <authorList>
            <person name="Vanwijnsberghe S."/>
        </authorList>
    </citation>
    <scope>NUCLEOTIDE SEQUENCE [LARGE SCALE GENOMIC DNA]</scope>
    <source>
        <strain evidence="6 7">R-69658</strain>
    </source>
</reference>
<feature type="domain" description="Aldehyde dehydrogenase" evidence="5">
    <location>
        <begin position="2"/>
        <end position="434"/>
    </location>
</feature>
<dbReference type="InterPro" id="IPR016161">
    <property type="entry name" value="Ald_DH/histidinol_DH"/>
</dbReference>
<organism evidence="6 7">
    <name type="scientific">Paraburkholderia aspalathi</name>
    <dbReference type="NCBI Taxonomy" id="1324617"/>
    <lineage>
        <taxon>Bacteria</taxon>
        <taxon>Pseudomonadati</taxon>
        <taxon>Pseudomonadota</taxon>
        <taxon>Betaproteobacteria</taxon>
        <taxon>Burkholderiales</taxon>
        <taxon>Burkholderiaceae</taxon>
        <taxon>Paraburkholderia</taxon>
    </lineage>
</organism>
<dbReference type="InterPro" id="IPR050740">
    <property type="entry name" value="Aldehyde_DH_Superfamily"/>
</dbReference>
<dbReference type="InterPro" id="IPR029510">
    <property type="entry name" value="Ald_DH_CS_GLU"/>
</dbReference>
<dbReference type="Gene3D" id="3.40.309.10">
    <property type="entry name" value="Aldehyde Dehydrogenase, Chain A, domain 2"/>
    <property type="match status" value="1"/>
</dbReference>
<dbReference type="Proteomes" id="UP000674425">
    <property type="component" value="Unassembled WGS sequence"/>
</dbReference>
<dbReference type="InterPro" id="IPR016162">
    <property type="entry name" value="Ald_DH_N"/>
</dbReference>
<sequence>MSASETRRAINFAHAAWPEWRAKTAKQRAVVLKRWYELILENAEDLGRILTSEQGKPLVEAKAEIEYAASFIEWFAEEAKRVYGDIIPTVATDRPLVVTREPVGVCAAITPWNFPAAMITRKAGPALAAGCPIIVRPADATPLSALALAVLAERAGIPKGIFSVITGSSTEIGKEMTSNFLVRKLSFTGSTHVGSILMAQCAPTVKKLSLELGGNAPFIVFDDADIDSAVAGAIVSKYRNAGQTCVCTNRFFVHETVAEEFSKKLAVAAAALRAGNGLDAGVTQGPLINEQAVRKVEAHIEDALSKGARVIAGGKRHALGHSFFEPTVLVDVTPDMLINHEETFGPIAAICRFSSEDEVIRLANDTEYGLAAYFYSRDIGRIWRVSEALEYGMVGVNTGLISNEVAPFGGVKQSGFGREGSYLGMDEYTVVKYICIGGL</sequence>